<keyword evidence="1" id="KW-0732">Signal</keyword>
<proteinExistence type="predicted"/>
<keyword evidence="3" id="KW-1185">Reference proteome</keyword>
<evidence type="ECO:0000313" key="2">
    <source>
        <dbReference type="EMBL" id="MEX6690710.1"/>
    </source>
</evidence>
<dbReference type="RefSeq" id="WP_369332125.1">
    <property type="nucleotide sequence ID" value="NZ_JAULBC010000010.1"/>
</dbReference>
<name>A0ABV3ZMD0_9BACT</name>
<dbReference type="Gene3D" id="2.40.128.410">
    <property type="match status" value="1"/>
</dbReference>
<feature type="chain" id="PRO_5046869217" evidence="1">
    <location>
        <begin position="27"/>
        <end position="170"/>
    </location>
</feature>
<dbReference type="EMBL" id="JAULBC010000010">
    <property type="protein sequence ID" value="MEX6690710.1"/>
    <property type="molecule type" value="Genomic_DNA"/>
</dbReference>
<sequence>MKTIDAITKPVLFALLLTLSFVALHAQDSTKKKPSKEDMVKELIQKKEYVFIAQMALPMSGGSRQLTTYYDFKVYGDTLKSDLPYFGRSFSAPIDPSKIGINFTTTDFDYVVADRKKGGWDITITPRNNSDWRQFLLTVFTNGSASMQASSNNRQPISFNGYIEARKAKK</sequence>
<evidence type="ECO:0000313" key="3">
    <source>
        <dbReference type="Proteomes" id="UP001560573"/>
    </source>
</evidence>
<accession>A0ABV3ZMD0</accession>
<feature type="signal peptide" evidence="1">
    <location>
        <begin position="1"/>
        <end position="26"/>
    </location>
</feature>
<organism evidence="2 3">
    <name type="scientific">Danxiaibacter flavus</name>
    <dbReference type="NCBI Taxonomy" id="3049108"/>
    <lineage>
        <taxon>Bacteria</taxon>
        <taxon>Pseudomonadati</taxon>
        <taxon>Bacteroidota</taxon>
        <taxon>Chitinophagia</taxon>
        <taxon>Chitinophagales</taxon>
        <taxon>Chitinophagaceae</taxon>
        <taxon>Danxiaibacter</taxon>
    </lineage>
</organism>
<dbReference type="Proteomes" id="UP001560573">
    <property type="component" value="Unassembled WGS sequence"/>
</dbReference>
<dbReference type="InterPro" id="IPR025347">
    <property type="entry name" value="DUF4251"/>
</dbReference>
<protein>
    <submittedName>
        <fullName evidence="2">DUF4251 domain-containing protein</fullName>
    </submittedName>
</protein>
<gene>
    <name evidence="2" type="ORF">QTN47_24600</name>
</gene>
<evidence type="ECO:0000256" key="1">
    <source>
        <dbReference type="SAM" id="SignalP"/>
    </source>
</evidence>
<reference evidence="2 3" key="1">
    <citation type="submission" date="2023-07" db="EMBL/GenBank/DDBJ databases">
        <authorList>
            <person name="Lian W.-H."/>
        </authorList>
    </citation>
    <scope>NUCLEOTIDE SEQUENCE [LARGE SCALE GENOMIC DNA]</scope>
    <source>
        <strain evidence="2 3">SYSU DXS3180</strain>
    </source>
</reference>
<comment type="caution">
    <text evidence="2">The sequence shown here is derived from an EMBL/GenBank/DDBJ whole genome shotgun (WGS) entry which is preliminary data.</text>
</comment>
<dbReference type="Pfam" id="PF14059">
    <property type="entry name" value="DUF4251"/>
    <property type="match status" value="1"/>
</dbReference>